<sequence length="150" mass="16401">MQNASCKMQEVEEVREAARHVLSHTPKAGDQETYKHTSPWRLCPGGRAGEENWFFLTHHKLRMVLFELAKSPSPLPSALPDDFTGYHTYLPDHFPDLTVLHHAKGPRTASYLRCSTGADDGNCAPCGSCDGSGGSSKEGGDEFGGRHMGM</sequence>
<proteinExistence type="predicted"/>
<protein>
    <submittedName>
        <fullName evidence="2">Uncharacterized protein</fullName>
    </submittedName>
</protein>
<accession>A0AAE0KSA5</accession>
<keyword evidence="3" id="KW-1185">Reference proteome</keyword>
<evidence type="ECO:0000313" key="3">
    <source>
        <dbReference type="Proteomes" id="UP001190700"/>
    </source>
</evidence>
<feature type="region of interest" description="Disordered" evidence="1">
    <location>
        <begin position="130"/>
        <end position="150"/>
    </location>
</feature>
<dbReference type="Proteomes" id="UP001190700">
    <property type="component" value="Unassembled WGS sequence"/>
</dbReference>
<gene>
    <name evidence="2" type="ORF">CYMTET_32358</name>
</gene>
<dbReference type="EMBL" id="LGRX02019415">
    <property type="protein sequence ID" value="KAK3258604.1"/>
    <property type="molecule type" value="Genomic_DNA"/>
</dbReference>
<feature type="compositionally biased region" description="Basic and acidic residues" evidence="1">
    <location>
        <begin position="138"/>
        <end position="150"/>
    </location>
</feature>
<reference evidence="2 3" key="1">
    <citation type="journal article" date="2015" name="Genome Biol. Evol.">
        <title>Comparative Genomics of a Bacterivorous Green Alga Reveals Evolutionary Causalities and Consequences of Phago-Mixotrophic Mode of Nutrition.</title>
        <authorList>
            <person name="Burns J.A."/>
            <person name="Paasch A."/>
            <person name="Narechania A."/>
            <person name="Kim E."/>
        </authorList>
    </citation>
    <scope>NUCLEOTIDE SEQUENCE [LARGE SCALE GENOMIC DNA]</scope>
    <source>
        <strain evidence="2 3">PLY_AMNH</strain>
    </source>
</reference>
<evidence type="ECO:0000256" key="1">
    <source>
        <dbReference type="SAM" id="MobiDB-lite"/>
    </source>
</evidence>
<organism evidence="2 3">
    <name type="scientific">Cymbomonas tetramitiformis</name>
    <dbReference type="NCBI Taxonomy" id="36881"/>
    <lineage>
        <taxon>Eukaryota</taxon>
        <taxon>Viridiplantae</taxon>
        <taxon>Chlorophyta</taxon>
        <taxon>Pyramimonadophyceae</taxon>
        <taxon>Pyramimonadales</taxon>
        <taxon>Pyramimonadaceae</taxon>
        <taxon>Cymbomonas</taxon>
    </lineage>
</organism>
<comment type="caution">
    <text evidence="2">The sequence shown here is derived from an EMBL/GenBank/DDBJ whole genome shotgun (WGS) entry which is preliminary data.</text>
</comment>
<name>A0AAE0KSA5_9CHLO</name>
<dbReference type="AlphaFoldDB" id="A0AAE0KSA5"/>
<evidence type="ECO:0000313" key="2">
    <source>
        <dbReference type="EMBL" id="KAK3258604.1"/>
    </source>
</evidence>